<keyword evidence="4" id="KW-0158">Chromosome</keyword>
<protein>
    <recommendedName>
        <fullName evidence="16">TOG domain-containing protein</fullName>
    </recommendedName>
</protein>
<organism evidence="17">
    <name type="scientific">Darwinula stevensoni</name>
    <dbReference type="NCBI Taxonomy" id="69355"/>
    <lineage>
        <taxon>Eukaryota</taxon>
        <taxon>Metazoa</taxon>
        <taxon>Ecdysozoa</taxon>
        <taxon>Arthropoda</taxon>
        <taxon>Crustacea</taxon>
        <taxon>Oligostraca</taxon>
        <taxon>Ostracoda</taxon>
        <taxon>Podocopa</taxon>
        <taxon>Podocopida</taxon>
        <taxon>Darwinulocopina</taxon>
        <taxon>Darwinuloidea</taxon>
        <taxon>Darwinulidae</taxon>
        <taxon>Darwinula</taxon>
    </lineage>
</organism>
<name>A0A7R9A039_9CRUS</name>
<evidence type="ECO:0000313" key="18">
    <source>
        <dbReference type="Proteomes" id="UP000677054"/>
    </source>
</evidence>
<evidence type="ECO:0000313" key="17">
    <source>
        <dbReference type="EMBL" id="CAD7243236.1"/>
    </source>
</evidence>
<feature type="domain" description="TOG" evidence="16">
    <location>
        <begin position="885"/>
        <end position="1129"/>
    </location>
</feature>
<dbReference type="GO" id="GO:0005813">
    <property type="term" value="C:centrosome"/>
    <property type="evidence" value="ECO:0007669"/>
    <property type="project" value="UniProtKB-SubCell"/>
</dbReference>
<proteinExistence type="inferred from homology"/>
<dbReference type="Proteomes" id="UP000677054">
    <property type="component" value="Unassembled WGS sequence"/>
</dbReference>
<dbReference type="EMBL" id="CAJPEV010000392">
    <property type="protein sequence ID" value="CAG0884793.1"/>
    <property type="molecule type" value="Genomic_DNA"/>
</dbReference>
<feature type="domain" description="TOG" evidence="16">
    <location>
        <begin position="23"/>
        <end position="257"/>
    </location>
</feature>
<evidence type="ECO:0000256" key="4">
    <source>
        <dbReference type="ARBA" id="ARBA00022454"/>
    </source>
</evidence>
<dbReference type="Gene3D" id="1.25.10.10">
    <property type="entry name" value="Leucine-rich Repeat Variant"/>
    <property type="match status" value="4"/>
</dbReference>
<keyword evidence="8" id="KW-0498">Mitosis</keyword>
<accession>A0A7R9A039</accession>
<sequence>MNSFHIPDEGAEGDEVVAIDPHELLDPVEILSKLPKDFYEKCEEPKWKDRKEALDGLQPLVSNPKLAVGDYGELVKQLKKMVQKDSNVVVVAQATQCLTGLANGLKKKFYPYAASCIPVFLEKFKEKKQNVVTALREAIDAVSQTTSMEALQEDVLAALENKNPAVKAETSAFLARSFAICSPAVLTKKLLKGYCASLLKALNDSDATVRENAAQALGTLLKAGGEKLVMPFLTDVDNIKMGKIKEYCDKAEVKAPTSKPKARSRGGEAEATEPAPKSNTNKGPVIKKPTPKASRPSTVPAKAPAKKAPPGAKPISGGAKAESKESVVTEKEMSLEEAEEMCAELLGPQLITEMVDTNWKVRLSALEQFLNVINSSEGSKLPCQALVRILSKKPGLKDNNLQVLKLRFDALKIMAEKCKFTKVSGDCVLVDLIDKLGDPKTGSSASAALNAVAEAITFAYVGMQALTYAFSQKNPKVQADTLTWLSEAIKEFGFLLPAKTVIDSVKQALAATNKGVRDASITLLGTIYLYMGKKVRVFFEDEKPVLLQLIDAEFEKVLILLIWIEVWHNMLYILNLVRSEALDKVASIISSAKFVTANLNDLPSALKARVVDSNRNLAAQALTICKNLAEALGPYCKQHVRSLIPGVLQALGDNKSNIRSAALETLNSWLEHSPMEAFWEGEMMADALKTENPYVRAELLKWIAEKIPDVKKLPKDEVSACIPHLYTCLEDRNPDVRKNAQDAILPFMIHFGFEPMMRATGKLKPTSKATVSALLEKARPNLPVQTQAQPASKGKTGGTRPVSSTSTGEDSGKKPLSAGAKTTKAIKGGKPAVPASARTTRKKEEDVDTSPLLAVSTLKNQRILDEQKLKVLRWNFTTPREEFVDLLRDQMITANFNRSLIAQLLHNDFKFHIKAIEALEADRQNVEAVMANLDLILKWMTLRFFETNPSVILRGLDYLQGVFSSLADHNYHMLDAEANCFIPYLILKASPALIQKSMGDPKDAVRSSVRGIMKTISHIYPSTKIFPHVMEGTKSKNARQRAECLDHMGHMISTCRLTVCQPTPQAALKEIAKQIADRDNSVRNAALNCIVQVYYQEGERVYKLVGNLSDKEMSLLEERLKRASKNAPPVQPKTDVPLSNPGNDLPAVRSASQSRISPHAAQNGVTENHATVTRRSSSAKKGARPISTRFALDLSSDEDAPEKIERPQLMQVELEEEEDHIFLPKRKTLPTSPSKQALSASADAIQAVELVVSQIPSPNLTTSLKAIAQIIEVIKHEQEHQTLKPLVGQLVILMNLKMKLTYESCSSSDSNKEEIMRIFRNLLLLCLTAHPVVSLKSETAVMGDMPLRTIRTVLHSLVKLKSKASLQLIQENPEYSESYLAADTKRYYGAIMKEREKEGDRMMTKIPKSAHEKLTEIFTKIGNKEETKEGLVMLFEFKQQYPETDLSPFLNKSSQFFKRYVEQHLAKIEAERASTTTAPLHSSVPQSCPATDGQAEVGKIDLDRYMRTLQSFRARMGLEPANSMTNSDPSPEDKKQRENFSMDISPSSTENHPPQSSPISSSPGSKPVFF</sequence>
<evidence type="ECO:0000256" key="11">
    <source>
        <dbReference type="ARBA" id="ARBA00023306"/>
    </source>
</evidence>
<keyword evidence="10" id="KW-0206">Cytoskeleton</keyword>
<dbReference type="InterPro" id="IPR034085">
    <property type="entry name" value="TOG"/>
</dbReference>
<evidence type="ECO:0000256" key="14">
    <source>
        <dbReference type="PROSITE-ProRule" id="PRU00103"/>
    </source>
</evidence>
<feature type="repeat" description="HEAT" evidence="14">
    <location>
        <begin position="194"/>
        <end position="232"/>
    </location>
</feature>
<dbReference type="InterPro" id="IPR016024">
    <property type="entry name" value="ARM-type_fold"/>
</dbReference>
<gene>
    <name evidence="17" type="ORF">DSTB1V02_LOCUS3166</name>
</gene>
<evidence type="ECO:0000256" key="1">
    <source>
        <dbReference type="ARBA" id="ARBA00004300"/>
    </source>
</evidence>
<feature type="region of interest" description="Disordered" evidence="15">
    <location>
        <begin position="253"/>
        <end position="331"/>
    </location>
</feature>
<feature type="region of interest" description="Disordered" evidence="15">
    <location>
        <begin position="1474"/>
        <end position="1493"/>
    </location>
</feature>
<feature type="compositionally biased region" description="Polar residues" evidence="15">
    <location>
        <begin position="1474"/>
        <end position="1489"/>
    </location>
</feature>
<keyword evidence="11" id="KW-0131">Cell cycle</keyword>
<dbReference type="GO" id="GO:0061863">
    <property type="term" value="F:microtubule plus end polymerase"/>
    <property type="evidence" value="ECO:0007669"/>
    <property type="project" value="InterPro"/>
</dbReference>
<evidence type="ECO:0000256" key="2">
    <source>
        <dbReference type="ARBA" id="ARBA00004629"/>
    </source>
</evidence>
<dbReference type="PANTHER" id="PTHR12609">
    <property type="entry name" value="MICROTUBULE ASSOCIATED PROTEIN XMAP215"/>
    <property type="match status" value="1"/>
</dbReference>
<evidence type="ECO:0000256" key="5">
    <source>
        <dbReference type="ARBA" id="ARBA00022490"/>
    </source>
</evidence>
<evidence type="ECO:0000256" key="9">
    <source>
        <dbReference type="ARBA" id="ARBA00022838"/>
    </source>
</evidence>
<evidence type="ECO:0000256" key="13">
    <source>
        <dbReference type="ARBA" id="ARBA00025722"/>
    </source>
</evidence>
<dbReference type="SMART" id="SM01349">
    <property type="entry name" value="TOG"/>
    <property type="match status" value="4"/>
</dbReference>
<keyword evidence="6" id="KW-0132">Cell division</keyword>
<feature type="compositionally biased region" description="Basic and acidic residues" evidence="15">
    <location>
        <begin position="1531"/>
        <end position="1540"/>
    </location>
</feature>
<feature type="compositionally biased region" description="Basic and acidic residues" evidence="15">
    <location>
        <begin position="321"/>
        <end position="331"/>
    </location>
</feature>
<dbReference type="Pfam" id="PF21041">
    <property type="entry name" value="XMAP215_CLASP_TOG"/>
    <property type="match status" value="3"/>
</dbReference>
<comment type="similarity">
    <text evidence="13">Belongs to the TOG/XMAP215 family.</text>
</comment>
<evidence type="ECO:0000256" key="10">
    <source>
        <dbReference type="ARBA" id="ARBA00023212"/>
    </source>
</evidence>
<feature type="region of interest" description="Disordered" evidence="15">
    <location>
        <begin position="1514"/>
        <end position="1570"/>
    </location>
</feature>
<feature type="compositionally biased region" description="Polar residues" evidence="15">
    <location>
        <begin position="1542"/>
        <end position="1552"/>
    </location>
</feature>
<keyword evidence="18" id="KW-1185">Reference proteome</keyword>
<evidence type="ECO:0000256" key="7">
    <source>
        <dbReference type="ARBA" id="ARBA00022737"/>
    </source>
</evidence>
<reference evidence="17" key="1">
    <citation type="submission" date="2020-11" db="EMBL/GenBank/DDBJ databases">
        <authorList>
            <person name="Tran Van P."/>
        </authorList>
    </citation>
    <scope>NUCLEOTIDE SEQUENCE</scope>
</reference>
<feature type="compositionally biased region" description="Polar residues" evidence="15">
    <location>
        <begin position="1163"/>
        <end position="1176"/>
    </location>
</feature>
<evidence type="ECO:0000256" key="8">
    <source>
        <dbReference type="ARBA" id="ARBA00022776"/>
    </source>
</evidence>
<dbReference type="GO" id="GO:0000776">
    <property type="term" value="C:kinetochore"/>
    <property type="evidence" value="ECO:0007669"/>
    <property type="project" value="UniProtKB-KW"/>
</dbReference>
<dbReference type="InterPro" id="IPR021133">
    <property type="entry name" value="HEAT_type_2"/>
</dbReference>
<keyword evidence="5" id="KW-0963">Cytoplasm</keyword>
<dbReference type="OrthoDB" id="205662at2759"/>
<dbReference type="FunFam" id="1.25.10.10:FF:000068">
    <property type="entry name" value="cytoskeleton-associated protein 5 isoform X1"/>
    <property type="match status" value="1"/>
</dbReference>
<evidence type="ECO:0000256" key="6">
    <source>
        <dbReference type="ARBA" id="ARBA00022618"/>
    </source>
</evidence>
<dbReference type="GO" id="GO:0030951">
    <property type="term" value="P:establishment or maintenance of microtubule cytoskeleton polarity"/>
    <property type="evidence" value="ECO:0007669"/>
    <property type="project" value="InterPro"/>
</dbReference>
<feature type="region of interest" description="Disordered" evidence="15">
    <location>
        <begin position="776"/>
        <end position="845"/>
    </location>
</feature>
<evidence type="ECO:0000256" key="12">
    <source>
        <dbReference type="ARBA" id="ARBA00023328"/>
    </source>
</evidence>
<dbReference type="EMBL" id="LR899909">
    <property type="protein sequence ID" value="CAD7243236.1"/>
    <property type="molecule type" value="Genomic_DNA"/>
</dbReference>
<evidence type="ECO:0000256" key="3">
    <source>
        <dbReference type="ARBA" id="ARBA00004647"/>
    </source>
</evidence>
<dbReference type="InterPro" id="IPR045110">
    <property type="entry name" value="XMAP215"/>
</dbReference>
<dbReference type="FunFam" id="1.25.10.10:FF:000050">
    <property type="entry name" value="Cytoskeleton-associated protein 5 isoform X1"/>
    <property type="match status" value="1"/>
</dbReference>
<dbReference type="PROSITE" id="PS50077">
    <property type="entry name" value="HEAT_REPEAT"/>
    <property type="match status" value="1"/>
</dbReference>
<dbReference type="GO" id="GO:0000922">
    <property type="term" value="C:spindle pole"/>
    <property type="evidence" value="ECO:0007669"/>
    <property type="project" value="UniProtKB-SubCell"/>
</dbReference>
<feature type="domain" description="TOG" evidence="16">
    <location>
        <begin position="570"/>
        <end position="784"/>
    </location>
</feature>
<feature type="compositionally biased region" description="Low complexity" evidence="15">
    <location>
        <begin position="300"/>
        <end position="320"/>
    </location>
</feature>
<dbReference type="GO" id="GO:0051231">
    <property type="term" value="P:spindle elongation"/>
    <property type="evidence" value="ECO:0007669"/>
    <property type="project" value="UniProtKB-ARBA"/>
</dbReference>
<feature type="compositionally biased region" description="Low complexity" evidence="15">
    <location>
        <begin position="1553"/>
        <end position="1570"/>
    </location>
</feature>
<evidence type="ECO:0000256" key="15">
    <source>
        <dbReference type="SAM" id="MobiDB-lite"/>
    </source>
</evidence>
<dbReference type="InterPro" id="IPR048491">
    <property type="entry name" value="XMAP215_CLASP_TOG"/>
</dbReference>
<dbReference type="GO" id="GO:0005874">
    <property type="term" value="C:microtubule"/>
    <property type="evidence" value="ECO:0007669"/>
    <property type="project" value="UniProtKB-ARBA"/>
</dbReference>
<comment type="subcellular location">
    <subcellularLocation>
        <location evidence="2">Chromosome</location>
        <location evidence="2">Centromere</location>
        <location evidence="2">Kinetochore</location>
    </subcellularLocation>
    <subcellularLocation>
        <location evidence="1">Cytoplasm</location>
        <location evidence="1">Cytoskeleton</location>
        <location evidence="1">Microtubule organizing center</location>
        <location evidence="1">Centrosome</location>
    </subcellularLocation>
    <subcellularLocation>
        <location evidence="3">Cytoplasm</location>
        <location evidence="3">Cytoskeleton</location>
        <location evidence="3">Spindle pole</location>
    </subcellularLocation>
</comment>
<dbReference type="InterPro" id="IPR011989">
    <property type="entry name" value="ARM-like"/>
</dbReference>
<dbReference type="SUPFAM" id="SSF48371">
    <property type="entry name" value="ARM repeat"/>
    <property type="match status" value="2"/>
</dbReference>
<feature type="region of interest" description="Disordered" evidence="15">
    <location>
        <begin position="1122"/>
        <end position="1187"/>
    </location>
</feature>
<keyword evidence="7" id="KW-0677">Repeat</keyword>
<dbReference type="InterPro" id="IPR024395">
    <property type="entry name" value="CLASP_N_dom"/>
</dbReference>
<dbReference type="GO" id="GO:0051301">
    <property type="term" value="P:cell division"/>
    <property type="evidence" value="ECO:0007669"/>
    <property type="project" value="UniProtKB-KW"/>
</dbReference>
<evidence type="ECO:0000259" key="16">
    <source>
        <dbReference type="SMART" id="SM01349"/>
    </source>
</evidence>
<feature type="compositionally biased region" description="Low complexity" evidence="15">
    <location>
        <begin position="818"/>
        <end position="832"/>
    </location>
</feature>
<keyword evidence="9" id="KW-0995">Kinetochore</keyword>
<feature type="domain" description="TOG" evidence="16">
    <location>
        <begin position="333"/>
        <end position="562"/>
    </location>
</feature>
<dbReference type="GO" id="GO:0046785">
    <property type="term" value="P:microtubule polymerization"/>
    <property type="evidence" value="ECO:0007669"/>
    <property type="project" value="InterPro"/>
</dbReference>
<dbReference type="Pfam" id="PF12348">
    <property type="entry name" value="CLASP_N"/>
    <property type="match status" value="1"/>
</dbReference>
<dbReference type="FunFam" id="1.25.10.10:FF:000052">
    <property type="entry name" value="Cytoskeleton associated protein 5"/>
    <property type="match status" value="1"/>
</dbReference>
<keyword evidence="12" id="KW-0137">Centromere</keyword>
<dbReference type="GO" id="GO:0051010">
    <property type="term" value="F:microtubule plus-end binding"/>
    <property type="evidence" value="ECO:0007669"/>
    <property type="project" value="InterPro"/>
</dbReference>
<dbReference type="FunFam" id="1.25.10.10:FF:000019">
    <property type="entry name" value="Cytoskeleton-associated protein 5"/>
    <property type="match status" value="1"/>
</dbReference>